<feature type="transmembrane region" description="Helical" evidence="10">
    <location>
        <begin position="414"/>
        <end position="436"/>
    </location>
</feature>
<feature type="transmembrane region" description="Helical" evidence="10">
    <location>
        <begin position="633"/>
        <end position="655"/>
    </location>
</feature>
<dbReference type="PANTHER" id="PTHR45695:SF9">
    <property type="entry name" value="LEUCOKININ RECEPTOR"/>
    <property type="match status" value="1"/>
</dbReference>
<dbReference type="Pfam" id="PF00001">
    <property type="entry name" value="7tm_1"/>
    <property type="match status" value="2"/>
</dbReference>
<evidence type="ECO:0000256" key="2">
    <source>
        <dbReference type="ARBA" id="ARBA00010663"/>
    </source>
</evidence>
<feature type="transmembrane region" description="Helical" evidence="10">
    <location>
        <begin position="485"/>
        <end position="506"/>
    </location>
</feature>
<reference evidence="12 13" key="2">
    <citation type="journal article" date="2022" name="Mol. Biol. Evol.">
        <title>Comparative Genomics Reveals Insights into the Divergent Evolution of Astigmatic Mites and Household Pest Adaptations.</title>
        <authorList>
            <person name="Xiong Q."/>
            <person name="Wan A.T."/>
            <person name="Liu X."/>
            <person name="Fung C.S."/>
            <person name="Xiao X."/>
            <person name="Malainual N."/>
            <person name="Hou J."/>
            <person name="Wang L."/>
            <person name="Wang M."/>
            <person name="Yang K.Y."/>
            <person name="Cui Y."/>
            <person name="Leung E.L."/>
            <person name="Nong W."/>
            <person name="Shin S.K."/>
            <person name="Au S.W."/>
            <person name="Jeong K.Y."/>
            <person name="Chew F.T."/>
            <person name="Hui J.H."/>
            <person name="Leung T.F."/>
            <person name="Tungtrongchitr A."/>
            <person name="Zhong N."/>
            <person name="Liu Z."/>
            <person name="Tsui S.K."/>
        </authorList>
    </citation>
    <scope>NUCLEOTIDE SEQUENCE [LARGE SCALE GENOMIC DNA]</scope>
    <source>
        <strain evidence="12">Derp</strain>
    </source>
</reference>
<name>A0ABQ8JRY6_DERPT</name>
<feature type="transmembrane region" description="Helical" evidence="10">
    <location>
        <begin position="143"/>
        <end position="161"/>
    </location>
</feature>
<comment type="similarity">
    <text evidence="2 9">Belongs to the G-protein coupled receptor 1 family.</text>
</comment>
<dbReference type="PANTHER" id="PTHR45695">
    <property type="entry name" value="LEUCOKININ RECEPTOR-RELATED"/>
    <property type="match status" value="1"/>
</dbReference>
<evidence type="ECO:0000256" key="6">
    <source>
        <dbReference type="ARBA" id="ARBA00023136"/>
    </source>
</evidence>
<dbReference type="Proteomes" id="UP000887458">
    <property type="component" value="Unassembled WGS sequence"/>
</dbReference>
<dbReference type="Gene3D" id="1.20.1070.10">
    <property type="entry name" value="Rhodopsin 7-helix transmembrane proteins"/>
    <property type="match status" value="2"/>
</dbReference>
<dbReference type="PROSITE" id="PS50262">
    <property type="entry name" value="G_PROTEIN_RECEP_F1_2"/>
    <property type="match status" value="2"/>
</dbReference>
<feature type="transmembrane region" description="Helical" evidence="10">
    <location>
        <begin position="104"/>
        <end position="123"/>
    </location>
</feature>
<dbReference type="PROSITE" id="PS00237">
    <property type="entry name" value="G_PROTEIN_RECEP_F1_1"/>
    <property type="match status" value="2"/>
</dbReference>
<feature type="transmembrane region" description="Helical" evidence="10">
    <location>
        <begin position="64"/>
        <end position="92"/>
    </location>
</feature>
<evidence type="ECO:0000256" key="4">
    <source>
        <dbReference type="ARBA" id="ARBA00022989"/>
    </source>
</evidence>
<keyword evidence="13" id="KW-1185">Reference proteome</keyword>
<feature type="domain" description="G-protein coupled receptors family 1 profile" evidence="11">
    <location>
        <begin position="82"/>
        <end position="347"/>
    </location>
</feature>
<feature type="transmembrane region" description="Helical" evidence="10">
    <location>
        <begin position="526"/>
        <end position="549"/>
    </location>
</feature>
<feature type="transmembrane region" description="Helical" evidence="10">
    <location>
        <begin position="578"/>
        <end position="599"/>
    </location>
</feature>
<evidence type="ECO:0000313" key="13">
    <source>
        <dbReference type="Proteomes" id="UP000887458"/>
    </source>
</evidence>
<sequence length="713" mass="82309">MIMAFETITINNYSQSTLISPPSISPPILPIPPSIKQQNEEEQQQEEQRNYSTYKELELLDKQWQIIIIFLYTLTAALALFGNILAICALLFGRRASKELRIFLVNLSMSDIMMALFSIPFTYTDFMLGRWIFAPAFCPIVQQMQMTCVFVSVYTLTAIGIDRYMAIIYPLYSQRYNHSFGPITISIIWLFGFLLGLFQWTNTKATPFLIANETNYDCKEISSDHSQFFTIIIFIITFALPMTILSFTYASIGVKIFRHSAPGNVDVVRDRNQHASKVKIMKMLVTIVILFVVCWLPLHILNLFIYFARDLMVNVYNSQLGFTIYVSIAFTAHWFSMANSFVNPIIYCFMSENFRADLRDLFAECLHRMTIICNPIDSQTDRDQHNHHHHRHRRRHGGGGVVSHFVSVNNETLIILYSITATLALFGNVLSIFVLIKGKRSSRDLRLFLVNLSLSDVLMAIFSIPFTYTHFIMGRWIFYPSLCPFIQSIQIVSVFVSIYTLTTIGIDRYIAIMKPFFGQNVWTKSFAPIIIVILTWLFGCCLGGVIWFYSTIEPFIVINNITYYDCREMWSTDQHEQIYTVGLFIVVFALPLICLIYFYGSICYKLWYHCAPGNANIARDNVQYHAKQKVIKMLITIVALFAICWLPSHIFQLIRVFNKDLLLRFIGNDASSPKYLAIVISSHWLSMAHSFVNPIIYSFMSDNFKHWPPTTST</sequence>
<evidence type="ECO:0000313" key="12">
    <source>
        <dbReference type="EMBL" id="KAH9425190.1"/>
    </source>
</evidence>
<keyword evidence="5 9" id="KW-0297">G-protein coupled receptor</keyword>
<evidence type="ECO:0000256" key="7">
    <source>
        <dbReference type="ARBA" id="ARBA00023170"/>
    </source>
</evidence>
<feature type="transmembrane region" description="Helical" evidence="10">
    <location>
        <begin position="448"/>
        <end position="473"/>
    </location>
</feature>
<keyword evidence="8 9" id="KW-0807">Transducer</keyword>
<organism evidence="12 13">
    <name type="scientific">Dermatophagoides pteronyssinus</name>
    <name type="common">European house dust mite</name>
    <dbReference type="NCBI Taxonomy" id="6956"/>
    <lineage>
        <taxon>Eukaryota</taxon>
        <taxon>Metazoa</taxon>
        <taxon>Ecdysozoa</taxon>
        <taxon>Arthropoda</taxon>
        <taxon>Chelicerata</taxon>
        <taxon>Arachnida</taxon>
        <taxon>Acari</taxon>
        <taxon>Acariformes</taxon>
        <taxon>Sarcoptiformes</taxon>
        <taxon>Astigmata</taxon>
        <taxon>Psoroptidia</taxon>
        <taxon>Analgoidea</taxon>
        <taxon>Pyroglyphidae</taxon>
        <taxon>Dermatophagoidinae</taxon>
        <taxon>Dermatophagoides</taxon>
    </lineage>
</organism>
<evidence type="ECO:0000259" key="11">
    <source>
        <dbReference type="PROSITE" id="PS50262"/>
    </source>
</evidence>
<dbReference type="EMBL" id="NJHN03000021">
    <property type="protein sequence ID" value="KAH9425190.1"/>
    <property type="molecule type" value="Genomic_DNA"/>
</dbReference>
<evidence type="ECO:0000256" key="9">
    <source>
        <dbReference type="RuleBase" id="RU000688"/>
    </source>
</evidence>
<feature type="transmembrane region" description="Helical" evidence="10">
    <location>
        <begin position="283"/>
        <end position="308"/>
    </location>
</feature>
<keyword evidence="6 10" id="KW-0472">Membrane</keyword>
<feature type="transmembrane region" description="Helical" evidence="10">
    <location>
        <begin position="675"/>
        <end position="697"/>
    </location>
</feature>
<dbReference type="InterPro" id="IPR000276">
    <property type="entry name" value="GPCR_Rhodpsn"/>
</dbReference>
<evidence type="ECO:0000256" key="8">
    <source>
        <dbReference type="ARBA" id="ARBA00023224"/>
    </source>
</evidence>
<comment type="caution">
    <text evidence="12">The sequence shown here is derived from an EMBL/GenBank/DDBJ whole genome shotgun (WGS) entry which is preliminary data.</text>
</comment>
<protein>
    <recommendedName>
        <fullName evidence="11">G-protein coupled receptors family 1 profile domain-containing protein</fullName>
    </recommendedName>
</protein>
<gene>
    <name evidence="12" type="ORF">DERP_013421</name>
</gene>
<dbReference type="InterPro" id="IPR017452">
    <property type="entry name" value="GPCR_Rhodpsn_7TM"/>
</dbReference>
<dbReference type="SUPFAM" id="SSF81321">
    <property type="entry name" value="Family A G protein-coupled receptor-like"/>
    <property type="match status" value="2"/>
</dbReference>
<keyword evidence="7 9" id="KW-0675">Receptor</keyword>
<evidence type="ECO:0000256" key="1">
    <source>
        <dbReference type="ARBA" id="ARBA00004141"/>
    </source>
</evidence>
<evidence type="ECO:0000256" key="3">
    <source>
        <dbReference type="ARBA" id="ARBA00022692"/>
    </source>
</evidence>
<keyword evidence="4 10" id="KW-1133">Transmembrane helix</keyword>
<feature type="transmembrane region" description="Helical" evidence="10">
    <location>
        <begin position="182"/>
        <end position="200"/>
    </location>
</feature>
<accession>A0ABQ8JRY6</accession>
<feature type="transmembrane region" description="Helical" evidence="10">
    <location>
        <begin position="228"/>
        <end position="250"/>
    </location>
</feature>
<reference evidence="12 13" key="1">
    <citation type="journal article" date="2018" name="J. Allergy Clin. Immunol.">
        <title>High-quality assembly of Dermatophagoides pteronyssinus genome and transcriptome reveals a wide range of novel allergens.</title>
        <authorList>
            <person name="Liu X.Y."/>
            <person name="Yang K.Y."/>
            <person name="Wang M.Q."/>
            <person name="Kwok J.S."/>
            <person name="Zeng X."/>
            <person name="Yang Z."/>
            <person name="Xiao X.J."/>
            <person name="Lau C.P."/>
            <person name="Li Y."/>
            <person name="Huang Z.M."/>
            <person name="Ba J.G."/>
            <person name="Yim A.K."/>
            <person name="Ouyang C.Y."/>
            <person name="Ngai S.M."/>
            <person name="Chan T.F."/>
            <person name="Leung E.L."/>
            <person name="Liu L."/>
            <person name="Liu Z.G."/>
            <person name="Tsui S.K."/>
        </authorList>
    </citation>
    <scope>NUCLEOTIDE SEQUENCE [LARGE SCALE GENOMIC DNA]</scope>
    <source>
        <strain evidence="12">Derp</strain>
    </source>
</reference>
<dbReference type="PRINTS" id="PR00237">
    <property type="entry name" value="GPCRRHODOPSN"/>
</dbReference>
<evidence type="ECO:0000256" key="5">
    <source>
        <dbReference type="ARBA" id="ARBA00023040"/>
    </source>
</evidence>
<feature type="domain" description="G-protein coupled receptors family 1 profile" evidence="11">
    <location>
        <begin position="427"/>
        <end position="697"/>
    </location>
</feature>
<comment type="subcellular location">
    <subcellularLocation>
        <location evidence="1">Membrane</location>
        <topology evidence="1">Multi-pass membrane protein</topology>
    </subcellularLocation>
</comment>
<proteinExistence type="inferred from homology"/>
<evidence type="ECO:0000256" key="10">
    <source>
        <dbReference type="SAM" id="Phobius"/>
    </source>
</evidence>
<keyword evidence="3 9" id="KW-0812">Transmembrane</keyword>